<sequence>MQECQEQDHNQQEIILICINMDCQLKRACCLDCIQKHKSHKQDLKTIKQITLWKKNTTQSYELYQKKMNQIIEIMGQAEKYLSDIGEDIEKSLEVIMNEEYEKQISNLLRIQQLSSSFNQLISNLETLMEPISQIFSIVDASSRDKQVKTQTTQNNPSMKLKTIVQEQQIKYKQKIDLENQEFKQNQGIKILNNLNIIRKENNFNIYQYPRYYKSSIEYLEDYKTIILIGTQSSEKQNLINLFVNYYNSVQFTDPYRFEIIDDIDINKEKQNDEYEQMKVYYIIPQNGQSGLRIIYTPDYNDDLCYDDQNKSDIIYNLISNSISLNQNILIGFVIPQQVQIGSFYMLESILSKFPNILIQNIVFLFPDCINDYPKQKQILQSQIENINGILSPVCKMITTMRNIWYLKFNSAALFVNHKTQENQFIWEMGNNSFQLLLNNYLLNKINYNKLSEMKVKYDEFYNTINFYIYIQKMKQKFMELYKRDNFHLDFEQKIEICQQQIGKYINLQNEDYSFYKISQPTKQIIEEIMKKFDNSIEEDNKKLESFQSLFKNQELYNKNFEEFQDLFKNFENSMFQEYNSWRLYFRFNSILTSINHSQWKYYEHLNSKEQSSKQEGWEERVKLLNNKTKFFFYFDNQSKIPNLDQLSKLWFDQYFIPKQCSIMQYIKHSWSFKQNTYFETGLNVGNIEITKRILQDCDTHFENFIQKILQVLLS</sequence>
<accession>A0A8S1MGA9</accession>
<dbReference type="Proteomes" id="UP000692954">
    <property type="component" value="Unassembled WGS sequence"/>
</dbReference>
<evidence type="ECO:0000313" key="2">
    <source>
        <dbReference type="Proteomes" id="UP000692954"/>
    </source>
</evidence>
<protein>
    <submittedName>
        <fullName evidence="1">Uncharacterized protein</fullName>
    </submittedName>
</protein>
<comment type="caution">
    <text evidence="1">The sequence shown here is derived from an EMBL/GenBank/DDBJ whole genome shotgun (WGS) entry which is preliminary data.</text>
</comment>
<reference evidence="1" key="1">
    <citation type="submission" date="2021-01" db="EMBL/GenBank/DDBJ databases">
        <authorList>
            <consortium name="Genoscope - CEA"/>
            <person name="William W."/>
        </authorList>
    </citation>
    <scope>NUCLEOTIDE SEQUENCE</scope>
</reference>
<dbReference type="EMBL" id="CAJJDN010000032">
    <property type="protein sequence ID" value="CAD8074334.1"/>
    <property type="molecule type" value="Genomic_DNA"/>
</dbReference>
<dbReference type="AlphaFoldDB" id="A0A8S1MGA9"/>
<keyword evidence="2" id="KW-1185">Reference proteome</keyword>
<organism evidence="1 2">
    <name type="scientific">Paramecium sonneborni</name>
    <dbReference type="NCBI Taxonomy" id="65129"/>
    <lineage>
        <taxon>Eukaryota</taxon>
        <taxon>Sar</taxon>
        <taxon>Alveolata</taxon>
        <taxon>Ciliophora</taxon>
        <taxon>Intramacronucleata</taxon>
        <taxon>Oligohymenophorea</taxon>
        <taxon>Peniculida</taxon>
        <taxon>Parameciidae</taxon>
        <taxon>Paramecium</taxon>
    </lineage>
</organism>
<evidence type="ECO:0000313" key="1">
    <source>
        <dbReference type="EMBL" id="CAD8074334.1"/>
    </source>
</evidence>
<gene>
    <name evidence="1" type="ORF">PSON_ATCC_30995.1.T0320017</name>
</gene>
<name>A0A8S1MGA9_9CILI</name>
<proteinExistence type="predicted"/>
<dbReference type="OrthoDB" id="310702at2759"/>